<accession>A0A1C2IDG3</accession>
<organism evidence="2 3">
    <name type="scientific">Acidithiobacillus thiooxidans</name>
    <name type="common">Thiobacillus thiooxidans</name>
    <dbReference type="NCBI Taxonomy" id="930"/>
    <lineage>
        <taxon>Bacteria</taxon>
        <taxon>Pseudomonadati</taxon>
        <taxon>Pseudomonadota</taxon>
        <taxon>Acidithiobacillia</taxon>
        <taxon>Acidithiobacillales</taxon>
        <taxon>Acidithiobacillaceae</taxon>
        <taxon>Acidithiobacillus</taxon>
    </lineage>
</organism>
<dbReference type="EMBL" id="LWRY01000053">
    <property type="protein sequence ID" value="OCX74003.1"/>
    <property type="molecule type" value="Genomic_DNA"/>
</dbReference>
<feature type="compositionally biased region" description="Polar residues" evidence="1">
    <location>
        <begin position="211"/>
        <end position="221"/>
    </location>
</feature>
<dbReference type="AlphaFoldDB" id="A0A1C2IDG3"/>
<feature type="compositionally biased region" description="Polar residues" evidence="1">
    <location>
        <begin position="164"/>
        <end position="173"/>
    </location>
</feature>
<reference evidence="2" key="1">
    <citation type="journal article" date="2016" name="Int. J. Mol. Sci.">
        <title>Comparative genomics of the extreme acidophile Acidithiobacillus thiooxidans reveals intraspecific divergence and niche adaptation.</title>
        <authorList>
            <person name="Zhang X."/>
            <person name="Feng X."/>
            <person name="Tao J."/>
            <person name="Ma L."/>
            <person name="Xiao Y."/>
            <person name="Liang Y."/>
            <person name="Liu X."/>
            <person name="Yin H."/>
        </authorList>
    </citation>
    <scope>NUCLEOTIDE SEQUENCE [LARGE SCALE GENOMIC DNA]</scope>
    <source>
        <strain evidence="2">DXS-W</strain>
    </source>
</reference>
<feature type="region of interest" description="Disordered" evidence="1">
    <location>
        <begin position="147"/>
        <end position="232"/>
    </location>
</feature>
<dbReference type="Proteomes" id="UP000095008">
    <property type="component" value="Unassembled WGS sequence"/>
</dbReference>
<sequence length="232" mass="26754">MRFGDRLVRLERHQAENFLVQSIWALIPITPVEDLLVLGFNREVVEHAWEFLPEAVLPTFRKKRNYISAILARNEVQRDYAYNRHLFLRVASGVYLLQPDLFLRDPEQDGQWQHWTIAHNLPFLEQHFPIGKAVLNRVLTIAQAPLDDSPASMRPIKNRKPTRTSRANPSGAPQKTIPETRGQNMTKTSEEKVMQRLIKMVNQVQDDAHPQKTSSNTQHAGTQAKRKTKKPA</sequence>
<evidence type="ECO:0000313" key="3">
    <source>
        <dbReference type="Proteomes" id="UP000095008"/>
    </source>
</evidence>
<name>A0A1C2IDG3_ACITH</name>
<keyword evidence="3" id="KW-1185">Reference proteome</keyword>
<gene>
    <name evidence="2" type="ORF">A6M23_07090</name>
</gene>
<evidence type="ECO:0000256" key="1">
    <source>
        <dbReference type="SAM" id="MobiDB-lite"/>
    </source>
</evidence>
<dbReference type="RefSeq" id="WP_065980257.1">
    <property type="nucleotide sequence ID" value="NZ_LWRY01000053.1"/>
</dbReference>
<protein>
    <submittedName>
        <fullName evidence="2">Uncharacterized protein</fullName>
    </submittedName>
</protein>
<evidence type="ECO:0000313" key="2">
    <source>
        <dbReference type="EMBL" id="OCX74003.1"/>
    </source>
</evidence>
<dbReference type="OrthoDB" id="5441773at2"/>
<proteinExistence type="predicted"/>
<comment type="caution">
    <text evidence="2">The sequence shown here is derived from an EMBL/GenBank/DDBJ whole genome shotgun (WGS) entry which is preliminary data.</text>
</comment>